<feature type="chain" id="PRO_5002061773" evidence="1">
    <location>
        <begin position="23"/>
        <end position="44"/>
    </location>
</feature>
<keyword evidence="1" id="KW-0732">Signal</keyword>
<accession>A0A0A9E6W8</accession>
<reference evidence="2" key="1">
    <citation type="submission" date="2014-09" db="EMBL/GenBank/DDBJ databases">
        <authorList>
            <person name="Magalhaes I.L.F."/>
            <person name="Oliveira U."/>
            <person name="Santos F.R."/>
            <person name="Vidigal T.H.D.A."/>
            <person name="Brescovit A.D."/>
            <person name="Santos A.J."/>
        </authorList>
    </citation>
    <scope>NUCLEOTIDE SEQUENCE</scope>
    <source>
        <tissue evidence="2">Shoot tissue taken approximately 20 cm above the soil surface</tissue>
    </source>
</reference>
<organism evidence="2">
    <name type="scientific">Arundo donax</name>
    <name type="common">Giant reed</name>
    <name type="synonym">Donax arundinaceus</name>
    <dbReference type="NCBI Taxonomy" id="35708"/>
    <lineage>
        <taxon>Eukaryota</taxon>
        <taxon>Viridiplantae</taxon>
        <taxon>Streptophyta</taxon>
        <taxon>Embryophyta</taxon>
        <taxon>Tracheophyta</taxon>
        <taxon>Spermatophyta</taxon>
        <taxon>Magnoliopsida</taxon>
        <taxon>Liliopsida</taxon>
        <taxon>Poales</taxon>
        <taxon>Poaceae</taxon>
        <taxon>PACMAD clade</taxon>
        <taxon>Arundinoideae</taxon>
        <taxon>Arundineae</taxon>
        <taxon>Arundo</taxon>
    </lineage>
</organism>
<reference evidence="2" key="2">
    <citation type="journal article" date="2015" name="Data Brief">
        <title>Shoot transcriptome of the giant reed, Arundo donax.</title>
        <authorList>
            <person name="Barrero R.A."/>
            <person name="Guerrero F.D."/>
            <person name="Moolhuijzen P."/>
            <person name="Goolsby J.A."/>
            <person name="Tidwell J."/>
            <person name="Bellgard S.E."/>
            <person name="Bellgard M.I."/>
        </authorList>
    </citation>
    <scope>NUCLEOTIDE SEQUENCE</scope>
    <source>
        <tissue evidence="2">Shoot tissue taken approximately 20 cm above the soil surface</tissue>
    </source>
</reference>
<protein>
    <submittedName>
        <fullName evidence="2">Uncharacterized protein</fullName>
    </submittedName>
</protein>
<proteinExistence type="predicted"/>
<sequence>MLLIVGAHLLFLFLGSLRPNVSHPLLSFAFVKKTEISGYLLIKC</sequence>
<feature type="signal peptide" evidence="1">
    <location>
        <begin position="1"/>
        <end position="22"/>
    </location>
</feature>
<evidence type="ECO:0000313" key="2">
    <source>
        <dbReference type="EMBL" id="JAD91717.1"/>
    </source>
</evidence>
<name>A0A0A9E6W8_ARUDO</name>
<dbReference type="EMBL" id="GBRH01206178">
    <property type="protein sequence ID" value="JAD91717.1"/>
    <property type="molecule type" value="Transcribed_RNA"/>
</dbReference>
<dbReference type="AlphaFoldDB" id="A0A0A9E6W8"/>
<evidence type="ECO:0000256" key="1">
    <source>
        <dbReference type="SAM" id="SignalP"/>
    </source>
</evidence>